<evidence type="ECO:0000313" key="4">
    <source>
        <dbReference type="EMBL" id="GAC29307.1"/>
    </source>
</evidence>
<sequence>MTTTTLLCCELAQKIELVANNKFKILFTTMQSAPTSKPDLERSGLPCFIPNSLFFDFENEFVDKDASFSNMMPCVDVFQTAARRLGLNLEDEIVVYDDFGNFCASRAWFMLLAMGFTNVKILDGGLPEWLNSKHPTQKVLASPIATSSVELKPSANFGFVGADYISNKLSMLVSPKNTTDLIQIIDARSNGRYTGAEPEPRTNMRSGHIPMSSNIHYASVQVNGTFKSYNELVAIFENEKIDLSNEIVISCGSGITACIIAQAVFSLGASRVKVYDASWSEWGASQILPIEISQ</sequence>
<accession>K6ZG41</accession>
<name>K6ZG41_9ALTE</name>
<dbReference type="Gene3D" id="3.40.250.10">
    <property type="entry name" value="Rhodanese-like domain"/>
    <property type="match status" value="2"/>
</dbReference>
<dbReference type="InterPro" id="IPR045078">
    <property type="entry name" value="TST/MPST-like"/>
</dbReference>
<proteinExistence type="predicted"/>
<dbReference type="STRING" id="1121922.GCA_000428905_03157"/>
<dbReference type="SUPFAM" id="SSF52821">
    <property type="entry name" value="Rhodanese/Cell cycle control phosphatase"/>
    <property type="match status" value="2"/>
</dbReference>
<evidence type="ECO:0000256" key="1">
    <source>
        <dbReference type="ARBA" id="ARBA00022679"/>
    </source>
</evidence>
<keyword evidence="4" id="KW-0670">Pyruvate</keyword>
<dbReference type="PANTHER" id="PTHR11364:SF27">
    <property type="entry name" value="SULFURTRANSFERASE"/>
    <property type="match status" value="1"/>
</dbReference>
<keyword evidence="2" id="KW-0677">Repeat</keyword>
<keyword evidence="1 4" id="KW-0808">Transferase</keyword>
<evidence type="ECO:0000313" key="5">
    <source>
        <dbReference type="Proteomes" id="UP000006251"/>
    </source>
</evidence>
<dbReference type="PANTHER" id="PTHR11364">
    <property type="entry name" value="THIOSULFATE SULFERTANSFERASE"/>
    <property type="match status" value="1"/>
</dbReference>
<feature type="domain" description="Rhodanese" evidence="3">
    <location>
        <begin position="182"/>
        <end position="291"/>
    </location>
</feature>
<feature type="domain" description="Rhodanese" evidence="3">
    <location>
        <begin position="49"/>
        <end position="138"/>
    </location>
</feature>
<organism evidence="4 5">
    <name type="scientific">Brumicola pallidula DSM 14239 = ACAM 615</name>
    <dbReference type="NCBI Taxonomy" id="1121922"/>
    <lineage>
        <taxon>Bacteria</taxon>
        <taxon>Pseudomonadati</taxon>
        <taxon>Pseudomonadota</taxon>
        <taxon>Gammaproteobacteria</taxon>
        <taxon>Alteromonadales</taxon>
        <taxon>Alteromonadaceae</taxon>
        <taxon>Brumicola</taxon>
    </lineage>
</organism>
<protein>
    <submittedName>
        <fullName evidence="4">Thiosulfate/3-mercaptopyruvate sulfurtransferase</fullName>
    </submittedName>
</protein>
<dbReference type="GO" id="GO:0004792">
    <property type="term" value="F:thiosulfate-cyanide sulfurtransferase activity"/>
    <property type="evidence" value="ECO:0007669"/>
    <property type="project" value="TreeGrafter"/>
</dbReference>
<evidence type="ECO:0000256" key="2">
    <source>
        <dbReference type="ARBA" id="ARBA00022737"/>
    </source>
</evidence>
<dbReference type="CDD" id="cd01449">
    <property type="entry name" value="TST_Repeat_2"/>
    <property type="match status" value="1"/>
</dbReference>
<dbReference type="CDD" id="cd01448">
    <property type="entry name" value="TST_Repeat_1"/>
    <property type="match status" value="1"/>
</dbReference>
<dbReference type="PROSITE" id="PS50206">
    <property type="entry name" value="RHODANESE_3"/>
    <property type="match status" value="2"/>
</dbReference>
<reference evidence="5" key="1">
    <citation type="journal article" date="2014" name="Environ. Microbiol.">
        <title>Comparative genomics of the marine bacterial genus Glaciecola reveals the high degree of genomic diversity and genomic characteristic for cold adaptation.</title>
        <authorList>
            <person name="Qin Q.L."/>
            <person name="Xie B.B."/>
            <person name="Yu Y."/>
            <person name="Shu Y.L."/>
            <person name="Rong J.C."/>
            <person name="Zhang Y.J."/>
            <person name="Zhao D.L."/>
            <person name="Chen X.L."/>
            <person name="Zhang X.Y."/>
            <person name="Chen B."/>
            <person name="Zhou B.C."/>
            <person name="Zhang Y.Z."/>
        </authorList>
    </citation>
    <scope>NUCLEOTIDE SEQUENCE [LARGE SCALE GENOMIC DNA]</scope>
    <source>
        <strain evidence="5">ACAM 615</strain>
    </source>
</reference>
<dbReference type="RefSeq" id="WP_006012002.1">
    <property type="nucleotide sequence ID" value="NZ_AUAV01000017.1"/>
</dbReference>
<dbReference type="OrthoDB" id="9781034at2"/>
<dbReference type="Proteomes" id="UP000006251">
    <property type="component" value="Unassembled WGS sequence"/>
</dbReference>
<dbReference type="SMART" id="SM00450">
    <property type="entry name" value="RHOD"/>
    <property type="match status" value="2"/>
</dbReference>
<dbReference type="AlphaFoldDB" id="K6ZG41"/>
<comment type="caution">
    <text evidence="4">The sequence shown here is derived from an EMBL/GenBank/DDBJ whole genome shotgun (WGS) entry which is preliminary data.</text>
</comment>
<gene>
    <name evidence="4" type="primary">sseA</name>
    <name evidence="4" type="ORF">GPAL_2446</name>
</gene>
<dbReference type="Pfam" id="PF00581">
    <property type="entry name" value="Rhodanese"/>
    <property type="match status" value="2"/>
</dbReference>
<dbReference type="InterPro" id="IPR036873">
    <property type="entry name" value="Rhodanese-like_dom_sf"/>
</dbReference>
<dbReference type="EMBL" id="BAEQ01000043">
    <property type="protein sequence ID" value="GAC29307.1"/>
    <property type="molecule type" value="Genomic_DNA"/>
</dbReference>
<dbReference type="InterPro" id="IPR001763">
    <property type="entry name" value="Rhodanese-like_dom"/>
</dbReference>
<evidence type="ECO:0000259" key="3">
    <source>
        <dbReference type="PROSITE" id="PS50206"/>
    </source>
</evidence>
<keyword evidence="5" id="KW-1185">Reference proteome</keyword>